<keyword evidence="2" id="KW-0732">Signal</keyword>
<feature type="compositionally biased region" description="Acidic residues" evidence="1">
    <location>
        <begin position="167"/>
        <end position="208"/>
    </location>
</feature>
<name>A0A7J6MSG9_PEROL</name>
<evidence type="ECO:0000313" key="3">
    <source>
        <dbReference type="EMBL" id="KAF4674150.1"/>
    </source>
</evidence>
<feature type="region of interest" description="Disordered" evidence="1">
    <location>
        <begin position="372"/>
        <end position="418"/>
    </location>
</feature>
<evidence type="ECO:0000256" key="1">
    <source>
        <dbReference type="SAM" id="MobiDB-lite"/>
    </source>
</evidence>
<dbReference type="AlphaFoldDB" id="A0A7J6MSG9"/>
<protein>
    <submittedName>
        <fullName evidence="3">Uncharacterized protein</fullName>
    </submittedName>
</protein>
<feature type="compositionally biased region" description="Gly residues" evidence="1">
    <location>
        <begin position="372"/>
        <end position="382"/>
    </location>
</feature>
<reference evidence="3 4" key="1">
    <citation type="submission" date="2020-04" db="EMBL/GenBank/DDBJ databases">
        <title>Perkinsus olseni comparative genomics.</title>
        <authorList>
            <person name="Bogema D.R."/>
        </authorList>
    </citation>
    <scope>NUCLEOTIDE SEQUENCE [LARGE SCALE GENOMIC DNA]</scope>
    <source>
        <strain evidence="3">ATCC PRA-31</strain>
    </source>
</reference>
<sequence>MLQRPRLLSHLLLLAAAAFCFTLSTATSPGGTPLPDVDDLEFVSLHGYFSFPLSDSRSGQSYLGTTAPLVHPGVLNPSRRYYRAVAETKILGFANPPWDEPWDSSNPTGEPVEMTMQNDDLSECRMDVGEISTQFHDPASDQQGLSWIATGDDLVAVSPESLLEVTSVEEDDYDDDQDDHDDGGEEMQSGGDDESREEGGGGDDELEKEDDRGDELREEEEDGESMKQRSSGSGEQERDSSKKTLATGVSEVDTEMSQVGERRYAEGKLATLMALAYAMQESARLRVGSAVLYFTYLLYLEDIIPIIDERSEMLQKNLDDAWKELKDSSENVAYPLINRLEKEFSKVAEEIKSKPGPSEVFPLTDLRVKVMGGGGEGGGDGGQPDVREGGESDGITANEGEEDADWNEETEQESVRRCRSLGSLSEDTCRGVPKRELDIRVVCHDNAAPFSVFFSVQNNDPYLHFALQPTRSSSQGQLLSQVREVCPDKDVEDDDSATVTFATPRLIYLTLGNGSIAIPRFFTQG</sequence>
<proteinExistence type="predicted"/>
<gene>
    <name evidence="3" type="ORF">FOL46_005697</name>
</gene>
<feature type="compositionally biased region" description="Acidic residues" evidence="1">
    <location>
        <begin position="399"/>
        <end position="412"/>
    </location>
</feature>
<dbReference type="Proteomes" id="UP000572268">
    <property type="component" value="Unassembled WGS sequence"/>
</dbReference>
<comment type="caution">
    <text evidence="3">The sequence shown here is derived from an EMBL/GenBank/DDBJ whole genome shotgun (WGS) entry which is preliminary data.</text>
</comment>
<dbReference type="EMBL" id="JABANN010000035">
    <property type="protein sequence ID" value="KAF4674150.1"/>
    <property type="molecule type" value="Genomic_DNA"/>
</dbReference>
<feature type="region of interest" description="Disordered" evidence="1">
    <location>
        <begin position="164"/>
        <end position="259"/>
    </location>
</feature>
<accession>A0A7J6MSG9</accession>
<feature type="signal peptide" evidence="2">
    <location>
        <begin position="1"/>
        <end position="26"/>
    </location>
</feature>
<feature type="chain" id="PRO_5029672821" evidence="2">
    <location>
        <begin position="27"/>
        <end position="525"/>
    </location>
</feature>
<organism evidence="3 4">
    <name type="scientific">Perkinsus olseni</name>
    <name type="common">Perkinsus atlanticus</name>
    <dbReference type="NCBI Taxonomy" id="32597"/>
    <lineage>
        <taxon>Eukaryota</taxon>
        <taxon>Sar</taxon>
        <taxon>Alveolata</taxon>
        <taxon>Perkinsozoa</taxon>
        <taxon>Perkinsea</taxon>
        <taxon>Perkinsida</taxon>
        <taxon>Perkinsidae</taxon>
        <taxon>Perkinsus</taxon>
    </lineage>
</organism>
<evidence type="ECO:0000313" key="4">
    <source>
        <dbReference type="Proteomes" id="UP000572268"/>
    </source>
</evidence>
<evidence type="ECO:0000256" key="2">
    <source>
        <dbReference type="SAM" id="SignalP"/>
    </source>
</evidence>